<evidence type="ECO:0000256" key="1">
    <source>
        <dbReference type="SAM" id="Phobius"/>
    </source>
</evidence>
<dbReference type="KEGG" id="eat:EAT1b_0199"/>
<organism evidence="2 3">
    <name type="scientific">Exiguobacterium sp. (strain ATCC BAA-1283 / AT1b)</name>
    <dbReference type="NCBI Taxonomy" id="360911"/>
    <lineage>
        <taxon>Bacteria</taxon>
        <taxon>Bacillati</taxon>
        <taxon>Bacillota</taxon>
        <taxon>Bacilli</taxon>
        <taxon>Bacillales</taxon>
        <taxon>Bacillales Family XII. Incertae Sedis</taxon>
        <taxon>Exiguobacterium</taxon>
    </lineage>
</organism>
<keyword evidence="1" id="KW-0812">Transmembrane</keyword>
<proteinExistence type="predicted"/>
<dbReference type="EMBL" id="CP001615">
    <property type="protein sequence ID" value="ACQ69132.1"/>
    <property type="molecule type" value="Genomic_DNA"/>
</dbReference>
<accession>C4L1V8</accession>
<sequence>MLEIVFYWLIGLMCLASLVIYWTDWRKTRNRVKLCQAAIAIFASVVVFGMAGMETYDRMTTNYIVETGECYVVNDQSSKGSSNVTLWFGERAYGFKEIPDVAYGPGQLFSCRATMTKQMQSGIDYELRSLDGELLYSTYSDD</sequence>
<evidence type="ECO:0000313" key="3">
    <source>
        <dbReference type="Proteomes" id="UP000000716"/>
    </source>
</evidence>
<dbReference type="STRING" id="360911.EAT1b_0199"/>
<feature type="transmembrane region" description="Helical" evidence="1">
    <location>
        <begin position="34"/>
        <end position="53"/>
    </location>
</feature>
<feature type="transmembrane region" description="Helical" evidence="1">
    <location>
        <begin position="6"/>
        <end position="22"/>
    </location>
</feature>
<evidence type="ECO:0000313" key="2">
    <source>
        <dbReference type="EMBL" id="ACQ69132.1"/>
    </source>
</evidence>
<dbReference type="HOGENOM" id="CLU_1812910_0_0_9"/>
<reference evidence="2 3" key="1">
    <citation type="journal article" date="2011" name="J. Bacteriol.">
        <title>Complete genome sequence of the Thermophilic Bacterium Exiguobacterium sp. AT1b.</title>
        <authorList>
            <person name="Vishnivetskaya T.A."/>
            <person name="Lucas S."/>
            <person name="Copeland A."/>
            <person name="Lapidus A."/>
            <person name="Glavina Del Rio T."/>
            <person name="Dalin E."/>
            <person name="Tice H."/>
            <person name="Bruce D.C."/>
            <person name="Goodwin L.A."/>
            <person name="Pitluck S."/>
            <person name="Saunders E."/>
            <person name="Brettin T."/>
            <person name="Detter C."/>
            <person name="Han C."/>
            <person name="Larimer F."/>
            <person name="Land M.L."/>
            <person name="Hauser L.J."/>
            <person name="Kyrpides N.C."/>
            <person name="Ovchinnikova G."/>
            <person name="Kathariou S."/>
            <person name="Ramaley R.F."/>
            <person name="Rodrigues D.F."/>
            <person name="Hendrix C."/>
            <person name="Richardson P."/>
            <person name="Tiedje J.M."/>
        </authorList>
    </citation>
    <scope>NUCLEOTIDE SEQUENCE [LARGE SCALE GENOMIC DNA]</scope>
    <source>
        <strain evidence="3">ATCC BAA-1283 / AT1b</strain>
    </source>
</reference>
<keyword evidence="3" id="KW-1185">Reference proteome</keyword>
<protein>
    <submittedName>
        <fullName evidence="2">Uncharacterized protein</fullName>
    </submittedName>
</protein>
<dbReference type="Proteomes" id="UP000000716">
    <property type="component" value="Chromosome"/>
</dbReference>
<dbReference type="AlphaFoldDB" id="C4L1V8"/>
<keyword evidence="1" id="KW-0472">Membrane</keyword>
<keyword evidence="1" id="KW-1133">Transmembrane helix</keyword>
<name>C4L1V8_EXISA</name>
<gene>
    <name evidence="2" type="ordered locus">EAT1b_0199</name>
</gene>